<sequence length="80" mass="9515">MKFTVYILFSESSGKHYTGFTSDLKTRLLSHNEFGHGWTAKYRPWKIIFTKDFETKKEAMDFEKWLKSGVGRDFIKTLKK</sequence>
<dbReference type="Gene3D" id="3.40.1440.10">
    <property type="entry name" value="GIY-YIG endonuclease"/>
    <property type="match status" value="1"/>
</dbReference>
<dbReference type="EMBL" id="JACDZE010000001">
    <property type="protein sequence ID" value="MBA5629644.1"/>
    <property type="molecule type" value="Genomic_DNA"/>
</dbReference>
<dbReference type="Pfam" id="PF01541">
    <property type="entry name" value="GIY-YIG"/>
    <property type="match status" value="1"/>
</dbReference>
<organism evidence="2 3">
    <name type="scientific">Moheibacter lacus</name>
    <dbReference type="NCBI Taxonomy" id="2745851"/>
    <lineage>
        <taxon>Bacteria</taxon>
        <taxon>Pseudomonadati</taxon>
        <taxon>Bacteroidota</taxon>
        <taxon>Flavobacteriia</taxon>
        <taxon>Flavobacteriales</taxon>
        <taxon>Weeksellaceae</taxon>
        <taxon>Moheibacter</taxon>
    </lineage>
</organism>
<dbReference type="CDD" id="cd10449">
    <property type="entry name" value="GIY-YIG_SLX1_like"/>
    <property type="match status" value="1"/>
</dbReference>
<protein>
    <submittedName>
        <fullName evidence="2">GIY-YIG nuclease family protein</fullName>
    </submittedName>
</protein>
<dbReference type="SUPFAM" id="SSF82771">
    <property type="entry name" value="GIY-YIG endonuclease"/>
    <property type="match status" value="1"/>
</dbReference>
<dbReference type="Proteomes" id="UP000552241">
    <property type="component" value="Unassembled WGS sequence"/>
</dbReference>
<evidence type="ECO:0000313" key="2">
    <source>
        <dbReference type="EMBL" id="MBA5629644.1"/>
    </source>
</evidence>
<comment type="caution">
    <text evidence="2">The sequence shown here is derived from an EMBL/GenBank/DDBJ whole genome shotgun (WGS) entry which is preliminary data.</text>
</comment>
<accession>A0A838ZM94</accession>
<evidence type="ECO:0000259" key="1">
    <source>
        <dbReference type="PROSITE" id="PS50164"/>
    </source>
</evidence>
<proteinExistence type="predicted"/>
<gene>
    <name evidence="2" type="ORF">HU137_07660</name>
</gene>
<feature type="domain" description="GIY-YIG" evidence="1">
    <location>
        <begin position="1"/>
        <end position="80"/>
    </location>
</feature>
<dbReference type="AlphaFoldDB" id="A0A838ZM94"/>
<evidence type="ECO:0000313" key="3">
    <source>
        <dbReference type="Proteomes" id="UP000552241"/>
    </source>
</evidence>
<keyword evidence="3" id="KW-1185">Reference proteome</keyword>
<dbReference type="InterPro" id="IPR000305">
    <property type="entry name" value="GIY-YIG_endonuc"/>
</dbReference>
<dbReference type="InterPro" id="IPR035901">
    <property type="entry name" value="GIY-YIG_endonuc_sf"/>
</dbReference>
<dbReference type="RefSeq" id="WP_182043191.1">
    <property type="nucleotide sequence ID" value="NZ_JACDZE010000001.1"/>
</dbReference>
<dbReference type="PROSITE" id="PS50164">
    <property type="entry name" value="GIY_YIG"/>
    <property type="match status" value="1"/>
</dbReference>
<reference evidence="2 3" key="1">
    <citation type="submission" date="2020-07" db="EMBL/GenBank/DDBJ databases">
        <title>Moheibacter lacus sp. nov., a member of the family Flavobacteriaceae isolated from freshwater lake sediment.</title>
        <authorList>
            <person name="Liu Y."/>
        </authorList>
    </citation>
    <scope>NUCLEOTIDE SEQUENCE [LARGE SCALE GENOMIC DNA]</scope>
    <source>
        <strain evidence="2 3">BDHS18</strain>
    </source>
</reference>
<name>A0A838ZM94_9FLAO</name>